<dbReference type="InterPro" id="IPR010982">
    <property type="entry name" value="Lambda_DNA-bd_dom_sf"/>
</dbReference>
<protein>
    <recommendedName>
        <fullName evidence="1">HTH cro/C1-type domain-containing protein</fullName>
    </recommendedName>
</protein>
<evidence type="ECO:0000313" key="2">
    <source>
        <dbReference type="EMBL" id="WXU00574.1"/>
    </source>
</evidence>
<evidence type="ECO:0000259" key="1">
    <source>
        <dbReference type="PROSITE" id="PS50943"/>
    </source>
</evidence>
<dbReference type="SUPFAM" id="SSF47413">
    <property type="entry name" value="lambda repressor-like DNA-binding domains"/>
    <property type="match status" value="1"/>
</dbReference>
<dbReference type="EMBL" id="CP138327">
    <property type="protein sequence ID" value="WXU00574.1"/>
    <property type="molecule type" value="Genomic_DNA"/>
</dbReference>
<proteinExistence type="predicted"/>
<dbReference type="CDD" id="cd00093">
    <property type="entry name" value="HTH_XRE"/>
    <property type="match status" value="1"/>
</dbReference>
<dbReference type="AlphaFoldDB" id="A0AAU6PHR6"/>
<sequence length="101" mass="11394">MGLLIIPSKAQKQIAENLRLQRLQMNLTQEGLAKRAGVSLATLRKFEQQGVISLESFLKLQMSLGKLADILKATEIKKTEFTSIDEVLKKDKPTRKRGSRK</sequence>
<dbReference type="InterPro" id="IPR001387">
    <property type="entry name" value="Cro/C1-type_HTH"/>
</dbReference>
<name>A0AAU6PHR6_9GAMM</name>
<feature type="domain" description="HTH cro/C1-type" evidence="1">
    <location>
        <begin position="18"/>
        <end position="71"/>
    </location>
</feature>
<accession>A0AAU6PHR6</accession>
<dbReference type="GO" id="GO:0003677">
    <property type="term" value="F:DNA binding"/>
    <property type="evidence" value="ECO:0007669"/>
    <property type="project" value="InterPro"/>
</dbReference>
<dbReference type="Gene3D" id="1.10.260.40">
    <property type="entry name" value="lambda repressor-like DNA-binding domains"/>
    <property type="match status" value="1"/>
</dbReference>
<organism evidence="2">
    <name type="scientific">Catillopecten margaritatus gill symbiont</name>
    <dbReference type="NCBI Taxonomy" id="3083288"/>
    <lineage>
        <taxon>Bacteria</taxon>
        <taxon>Pseudomonadati</taxon>
        <taxon>Pseudomonadota</taxon>
        <taxon>Gammaproteobacteria</taxon>
        <taxon>sulfur-oxidizing symbionts</taxon>
    </lineage>
</organism>
<reference evidence="2" key="1">
    <citation type="submission" date="2023-10" db="EMBL/GenBank/DDBJ databases">
        <title>The first scallop-associated chemosynthetic bacterial symbiont.</title>
        <authorList>
            <person name="Lin Y.-T."/>
            <person name="Sun J."/>
            <person name="Ip J.C.-H."/>
            <person name="He X."/>
            <person name="Gao Z.-M."/>
            <person name="Perez M."/>
            <person name="Xu T."/>
            <person name="Qian P.-Y."/>
            <person name="Qiu J.-W."/>
        </authorList>
    </citation>
    <scope>NUCLEOTIDE SEQUENCE</scope>
    <source>
        <strain evidence="2">Gill1</strain>
    </source>
</reference>
<dbReference type="PROSITE" id="PS50943">
    <property type="entry name" value="HTH_CROC1"/>
    <property type="match status" value="1"/>
</dbReference>
<gene>
    <name evidence="2" type="ORF">Ctma_1299</name>
</gene>
<dbReference type="Pfam" id="PF01381">
    <property type="entry name" value="HTH_3"/>
    <property type="match status" value="1"/>
</dbReference>
<dbReference type="SMART" id="SM00530">
    <property type="entry name" value="HTH_XRE"/>
    <property type="match status" value="1"/>
</dbReference>